<evidence type="ECO:0000256" key="9">
    <source>
        <dbReference type="ARBA" id="ARBA00039387"/>
    </source>
</evidence>
<keyword evidence="15" id="KW-1185">Reference proteome</keyword>
<gene>
    <name evidence="14" type="ORF">FCI23_25255</name>
</gene>
<evidence type="ECO:0000256" key="8">
    <source>
        <dbReference type="ARBA" id="ARBA00039102"/>
    </source>
</evidence>
<dbReference type="InterPro" id="IPR020843">
    <property type="entry name" value="ER"/>
</dbReference>
<dbReference type="Pfam" id="PF00107">
    <property type="entry name" value="ADH_zinc_N"/>
    <property type="match status" value="1"/>
</dbReference>
<dbReference type="OrthoDB" id="9797931at2"/>
<dbReference type="GO" id="GO:0016491">
    <property type="term" value="F:oxidoreductase activity"/>
    <property type="evidence" value="ECO:0007669"/>
    <property type="project" value="UniProtKB-KW"/>
</dbReference>
<organism evidence="14 15">
    <name type="scientific">Actinacidiphila oryziradicis</name>
    <dbReference type="NCBI Taxonomy" id="2571141"/>
    <lineage>
        <taxon>Bacteria</taxon>
        <taxon>Bacillati</taxon>
        <taxon>Actinomycetota</taxon>
        <taxon>Actinomycetes</taxon>
        <taxon>Kitasatosporales</taxon>
        <taxon>Streptomycetaceae</taxon>
        <taxon>Actinacidiphila</taxon>
    </lineage>
</organism>
<evidence type="ECO:0000256" key="6">
    <source>
        <dbReference type="ARBA" id="ARBA00037908"/>
    </source>
</evidence>
<comment type="function">
    <text evidence="5">Catalyzes the oxidation of 2-deoxy-scyllo-inosamine (DOIA) with NAD(+) or NADP(+), forming 3-amino-2,3-dideoxy-scyllo-inosose (amino-DOI).</text>
</comment>
<dbReference type="Gene3D" id="3.40.50.720">
    <property type="entry name" value="NAD(P)-binding Rossmann-like Domain"/>
    <property type="match status" value="1"/>
</dbReference>
<dbReference type="InterPro" id="IPR050129">
    <property type="entry name" value="Zn_alcohol_dh"/>
</dbReference>
<protein>
    <recommendedName>
        <fullName evidence="9">2-deoxy-scyllo-inosamine dehydrogenase</fullName>
        <ecNumber evidence="8">1.1.1.329</ecNumber>
    </recommendedName>
</protein>
<dbReference type="GO" id="GO:0008270">
    <property type="term" value="F:zinc ion binding"/>
    <property type="evidence" value="ECO:0007669"/>
    <property type="project" value="InterPro"/>
</dbReference>
<evidence type="ECO:0000256" key="3">
    <source>
        <dbReference type="ARBA" id="ARBA00022833"/>
    </source>
</evidence>
<evidence type="ECO:0000256" key="2">
    <source>
        <dbReference type="ARBA" id="ARBA00022723"/>
    </source>
</evidence>
<evidence type="ECO:0000256" key="12">
    <source>
        <dbReference type="RuleBase" id="RU361277"/>
    </source>
</evidence>
<feature type="domain" description="Enoyl reductase (ER)" evidence="13">
    <location>
        <begin position="11"/>
        <end position="339"/>
    </location>
</feature>
<keyword evidence="2 12" id="KW-0479">Metal-binding</keyword>
<dbReference type="SMART" id="SM00829">
    <property type="entry name" value="PKS_ER"/>
    <property type="match status" value="1"/>
</dbReference>
<evidence type="ECO:0000256" key="5">
    <source>
        <dbReference type="ARBA" id="ARBA00037678"/>
    </source>
</evidence>
<dbReference type="InterPro" id="IPR036291">
    <property type="entry name" value="NAD(P)-bd_dom_sf"/>
</dbReference>
<dbReference type="AlphaFoldDB" id="A0A4U0SH94"/>
<dbReference type="Gene3D" id="3.90.180.10">
    <property type="entry name" value="Medium-chain alcohol dehydrogenases, catalytic domain"/>
    <property type="match status" value="1"/>
</dbReference>
<evidence type="ECO:0000256" key="11">
    <source>
        <dbReference type="ARBA" id="ARBA00049085"/>
    </source>
</evidence>
<sequence>MTRQISRVVVAGLDDVTLERVPAPVAGPGEVLVRSTVVGVCGSDMHAALGKHPFIDLPYRPGHEVVGVVTATGDGVAAVAVGDRIVVEPNLYCGECAQCRAGRYNICRKLEVFGCQTPGGLAELFTIPAGRVHVLPDAMTDTQAALIEPLATPLGALAKSGDLRGRTVAILGAGPIGLLLLVAAKHRGASKVVVTDLLESKRARALRLGADAAFPADSADLAERSGETLHGPADVVFDCVSRGPSLAQAVDLVTKGGTVVVVGVGAAGTTPVRVDLIQDREIRLVGSLMYVADNFIEAISLIGAGVVDIAEFVTATFPLHDADKAFAASRDPEQVKVLITVAGS</sequence>
<accession>A0A4U0SH94</accession>
<comment type="catalytic activity">
    <reaction evidence="10">
        <text>2-deoxy-scyllo-inosamine + NAD(+) = 3-amino-2,3-dideoxy-scyllo-inosose + NADH + H(+)</text>
        <dbReference type="Rhea" id="RHEA:33883"/>
        <dbReference type="ChEBI" id="CHEBI:15378"/>
        <dbReference type="ChEBI" id="CHEBI:57540"/>
        <dbReference type="ChEBI" id="CHEBI:57945"/>
        <dbReference type="ChEBI" id="CHEBI:65002"/>
        <dbReference type="ChEBI" id="CHEBI:65003"/>
        <dbReference type="EC" id="1.1.1.329"/>
    </reaction>
</comment>
<dbReference type="Pfam" id="PF08240">
    <property type="entry name" value="ADH_N"/>
    <property type="match status" value="1"/>
</dbReference>
<keyword evidence="3 12" id="KW-0862">Zinc</keyword>
<dbReference type="PROSITE" id="PS00059">
    <property type="entry name" value="ADH_ZINC"/>
    <property type="match status" value="1"/>
</dbReference>
<dbReference type="InterPro" id="IPR002328">
    <property type="entry name" value="ADH_Zn_CS"/>
</dbReference>
<dbReference type="InterPro" id="IPR013149">
    <property type="entry name" value="ADH-like_C"/>
</dbReference>
<evidence type="ECO:0000313" key="14">
    <source>
        <dbReference type="EMBL" id="TKA08896.1"/>
    </source>
</evidence>
<dbReference type="SUPFAM" id="SSF50129">
    <property type="entry name" value="GroES-like"/>
    <property type="match status" value="1"/>
</dbReference>
<comment type="caution">
    <text evidence="14">The sequence shown here is derived from an EMBL/GenBank/DDBJ whole genome shotgun (WGS) entry which is preliminary data.</text>
</comment>
<dbReference type="InterPro" id="IPR013154">
    <property type="entry name" value="ADH-like_N"/>
</dbReference>
<evidence type="ECO:0000256" key="1">
    <source>
        <dbReference type="ARBA" id="ARBA00001947"/>
    </source>
</evidence>
<dbReference type="RefSeq" id="WP_136726224.1">
    <property type="nucleotide sequence ID" value="NZ_SUMC01000026.1"/>
</dbReference>
<reference evidence="14 15" key="1">
    <citation type="submission" date="2019-04" db="EMBL/GenBank/DDBJ databases">
        <title>Streptomyces oryziradicis sp. nov., a novel actinomycete isolated from rhizosphere soil of rice (Oryza sativa L.).</title>
        <authorList>
            <person name="Li C."/>
        </authorList>
    </citation>
    <scope>NUCLEOTIDE SEQUENCE [LARGE SCALE GENOMIC DNA]</scope>
    <source>
        <strain evidence="14 15">NEAU-C40</strain>
    </source>
</reference>
<evidence type="ECO:0000313" key="15">
    <source>
        <dbReference type="Proteomes" id="UP000305778"/>
    </source>
</evidence>
<keyword evidence="4" id="KW-0560">Oxidoreductase</keyword>
<dbReference type="PANTHER" id="PTHR43401:SF2">
    <property type="entry name" value="L-THREONINE 3-DEHYDROGENASE"/>
    <property type="match status" value="1"/>
</dbReference>
<evidence type="ECO:0000259" key="13">
    <source>
        <dbReference type="SMART" id="SM00829"/>
    </source>
</evidence>
<evidence type="ECO:0000256" key="10">
    <source>
        <dbReference type="ARBA" id="ARBA00048685"/>
    </source>
</evidence>
<dbReference type="PANTHER" id="PTHR43401">
    <property type="entry name" value="L-THREONINE 3-DEHYDROGENASE"/>
    <property type="match status" value="1"/>
</dbReference>
<dbReference type="EC" id="1.1.1.329" evidence="8"/>
<name>A0A4U0SH94_9ACTN</name>
<dbReference type="Proteomes" id="UP000305778">
    <property type="component" value="Unassembled WGS sequence"/>
</dbReference>
<comment type="catalytic activity">
    <reaction evidence="11">
        <text>2-deoxy-scyllo-inosamine + NADP(+) = 3-amino-2,3-dideoxy-scyllo-inosose + NADPH + H(+)</text>
        <dbReference type="Rhea" id="RHEA:33879"/>
        <dbReference type="ChEBI" id="CHEBI:15378"/>
        <dbReference type="ChEBI" id="CHEBI:57783"/>
        <dbReference type="ChEBI" id="CHEBI:58349"/>
        <dbReference type="ChEBI" id="CHEBI:65002"/>
        <dbReference type="ChEBI" id="CHEBI:65003"/>
        <dbReference type="EC" id="1.1.1.329"/>
    </reaction>
</comment>
<proteinExistence type="inferred from homology"/>
<dbReference type="EMBL" id="SUMC01000026">
    <property type="protein sequence ID" value="TKA08896.1"/>
    <property type="molecule type" value="Genomic_DNA"/>
</dbReference>
<evidence type="ECO:0000256" key="7">
    <source>
        <dbReference type="ARBA" id="ARBA00038004"/>
    </source>
</evidence>
<comment type="pathway">
    <text evidence="6">Metabolic intermediate biosynthesis; 2-deoxystreptamine biosynthesis; 2-deoxystreptamine from D-glucose 6-phosphate: step 3/4.</text>
</comment>
<evidence type="ECO:0000256" key="4">
    <source>
        <dbReference type="ARBA" id="ARBA00023002"/>
    </source>
</evidence>
<comment type="cofactor">
    <cofactor evidence="1 12">
        <name>Zn(2+)</name>
        <dbReference type="ChEBI" id="CHEBI:29105"/>
    </cofactor>
</comment>
<comment type="similarity">
    <text evidence="7">Belongs to the zinc-containing alcohol dehydrogenase family. DOIA dehydrogenase subfamily.</text>
</comment>
<dbReference type="SUPFAM" id="SSF51735">
    <property type="entry name" value="NAD(P)-binding Rossmann-fold domains"/>
    <property type="match status" value="1"/>
</dbReference>
<dbReference type="InterPro" id="IPR011032">
    <property type="entry name" value="GroES-like_sf"/>
</dbReference>